<evidence type="ECO:0000313" key="1">
    <source>
        <dbReference type="EnsemblPlants" id="PGSC0003DMT400045712"/>
    </source>
</evidence>
<name>M1BI23_SOLTU</name>
<keyword evidence="2" id="KW-1185">Reference proteome</keyword>
<dbReference type="Gramene" id="PGSC0003DMT400045712">
    <property type="protein sequence ID" value="PGSC0003DMT400045712"/>
    <property type="gene ID" value="PGSC0003DMG400017726"/>
</dbReference>
<dbReference type="InParanoid" id="M1BI23"/>
<dbReference type="Proteomes" id="UP000011115">
    <property type="component" value="Unassembled WGS sequence"/>
</dbReference>
<organism evidence="1 2">
    <name type="scientific">Solanum tuberosum</name>
    <name type="common">Potato</name>
    <dbReference type="NCBI Taxonomy" id="4113"/>
    <lineage>
        <taxon>Eukaryota</taxon>
        <taxon>Viridiplantae</taxon>
        <taxon>Streptophyta</taxon>
        <taxon>Embryophyta</taxon>
        <taxon>Tracheophyta</taxon>
        <taxon>Spermatophyta</taxon>
        <taxon>Magnoliopsida</taxon>
        <taxon>eudicotyledons</taxon>
        <taxon>Gunneridae</taxon>
        <taxon>Pentapetalae</taxon>
        <taxon>asterids</taxon>
        <taxon>lamiids</taxon>
        <taxon>Solanales</taxon>
        <taxon>Solanaceae</taxon>
        <taxon>Solanoideae</taxon>
        <taxon>Solaneae</taxon>
        <taxon>Solanum</taxon>
    </lineage>
</organism>
<accession>M1BI23</accession>
<dbReference type="PaxDb" id="4113-PGSC0003DMT400045712"/>
<sequence>MDSQFEVITASVSPFSVLASLSPSSLQPLPGASYCKSLPAISNDFSVGCEN</sequence>
<reference evidence="1" key="2">
    <citation type="submission" date="2015-06" db="UniProtKB">
        <authorList>
            <consortium name="EnsemblPlants"/>
        </authorList>
    </citation>
    <scope>IDENTIFICATION</scope>
    <source>
        <strain evidence="1">DM1-3 516 R44</strain>
    </source>
</reference>
<proteinExistence type="predicted"/>
<evidence type="ECO:0000313" key="2">
    <source>
        <dbReference type="Proteomes" id="UP000011115"/>
    </source>
</evidence>
<dbReference type="HOGENOM" id="CLU_3110199_0_0_1"/>
<reference evidence="2" key="1">
    <citation type="journal article" date="2011" name="Nature">
        <title>Genome sequence and analysis of the tuber crop potato.</title>
        <authorList>
            <consortium name="The Potato Genome Sequencing Consortium"/>
        </authorList>
    </citation>
    <scope>NUCLEOTIDE SEQUENCE [LARGE SCALE GENOMIC DNA]</scope>
    <source>
        <strain evidence="2">cv. DM1-3 516 R44</strain>
    </source>
</reference>
<dbReference type="EnsemblPlants" id="PGSC0003DMT400045712">
    <property type="protein sequence ID" value="PGSC0003DMT400045712"/>
    <property type="gene ID" value="PGSC0003DMG400017726"/>
</dbReference>
<dbReference type="AlphaFoldDB" id="M1BI23"/>
<protein>
    <submittedName>
        <fullName evidence="1">Uncharacterized protein</fullName>
    </submittedName>
</protein>